<evidence type="ECO:0000259" key="2">
    <source>
        <dbReference type="Pfam" id="PF03435"/>
    </source>
</evidence>
<feature type="domain" description="Saccharopine dehydrogenase-like C-terminal" evidence="3">
    <location>
        <begin position="126"/>
        <end position="435"/>
    </location>
</feature>
<keyword evidence="1" id="KW-0560">Oxidoreductase</keyword>
<name>G8R3N1_OWEHD</name>
<dbReference type="SUPFAM" id="SSF55347">
    <property type="entry name" value="Glyceraldehyde-3-phosphate dehydrogenase-like, C-terminal domain"/>
    <property type="match status" value="1"/>
</dbReference>
<dbReference type="EMBL" id="CP003156">
    <property type="protein sequence ID" value="AEV34118.1"/>
    <property type="molecule type" value="Genomic_DNA"/>
</dbReference>
<feature type="domain" description="Saccharopine dehydrogenase NADP binding" evidence="2">
    <location>
        <begin position="4"/>
        <end position="122"/>
    </location>
</feature>
<accession>G8R3N1</accession>
<organism evidence="4 5">
    <name type="scientific">Owenweeksia hongkongensis (strain DSM 17368 / CIP 108786 / JCM 12287 / NRRL B-23963 / UST20020801)</name>
    <dbReference type="NCBI Taxonomy" id="926562"/>
    <lineage>
        <taxon>Bacteria</taxon>
        <taxon>Pseudomonadati</taxon>
        <taxon>Bacteroidota</taxon>
        <taxon>Flavobacteriia</taxon>
        <taxon>Flavobacteriales</taxon>
        <taxon>Owenweeksiaceae</taxon>
        <taxon>Owenweeksia</taxon>
    </lineage>
</organism>
<evidence type="ECO:0000313" key="4">
    <source>
        <dbReference type="EMBL" id="AEV34118.1"/>
    </source>
</evidence>
<dbReference type="InterPro" id="IPR051168">
    <property type="entry name" value="AASS"/>
</dbReference>
<dbReference type="STRING" id="926562.Oweho_3166"/>
<dbReference type="Gene3D" id="3.30.360.10">
    <property type="entry name" value="Dihydrodipicolinate Reductase, domain 2"/>
    <property type="match status" value="1"/>
</dbReference>
<dbReference type="HOGENOM" id="CLU_016207_3_1_10"/>
<dbReference type="PANTHER" id="PTHR11133:SF22">
    <property type="entry name" value="ALPHA-AMINOADIPIC SEMIALDEHYDE SYNTHASE, MITOCHONDRIAL"/>
    <property type="match status" value="1"/>
</dbReference>
<dbReference type="GO" id="GO:0019878">
    <property type="term" value="P:lysine biosynthetic process via aminoadipic acid"/>
    <property type="evidence" value="ECO:0007669"/>
    <property type="project" value="TreeGrafter"/>
</dbReference>
<dbReference type="eggNOG" id="COG1748">
    <property type="taxonomic scope" value="Bacteria"/>
</dbReference>
<protein>
    <submittedName>
        <fullName evidence="4">Saccharopine dehydrogenase-like oxidoreductase</fullName>
    </submittedName>
</protein>
<dbReference type="InterPro" id="IPR032095">
    <property type="entry name" value="Sacchrp_dh-like_C"/>
</dbReference>
<dbReference type="PATRIC" id="fig|926562.3.peg.3187"/>
<dbReference type="Pfam" id="PF03435">
    <property type="entry name" value="Sacchrp_dh_NADP"/>
    <property type="match status" value="1"/>
</dbReference>
<dbReference type="Gene3D" id="3.40.50.720">
    <property type="entry name" value="NAD(P)-binding Rossmann-like Domain"/>
    <property type="match status" value="1"/>
</dbReference>
<keyword evidence="5" id="KW-1185">Reference proteome</keyword>
<reference evidence="4 5" key="1">
    <citation type="journal article" date="2012" name="Stand. Genomic Sci.">
        <title>Genome sequence of the orange-pigmented seawater bacterium Owenweeksia hongkongensis type strain (UST20020801(T)).</title>
        <authorList>
            <person name="Riedel T."/>
            <person name="Held B."/>
            <person name="Nolan M."/>
            <person name="Lucas S."/>
            <person name="Lapidus A."/>
            <person name="Tice H."/>
            <person name="Del Rio T.G."/>
            <person name="Cheng J.F."/>
            <person name="Han C."/>
            <person name="Tapia R."/>
            <person name="Goodwin L.A."/>
            <person name="Pitluck S."/>
            <person name="Liolios K."/>
            <person name="Mavromatis K."/>
            <person name="Pagani I."/>
            <person name="Ivanova N."/>
            <person name="Mikhailova N."/>
            <person name="Pati A."/>
            <person name="Chen A."/>
            <person name="Palaniappan K."/>
            <person name="Rohde M."/>
            <person name="Tindall B.J."/>
            <person name="Detter J.C."/>
            <person name="Goker M."/>
            <person name="Woyke T."/>
            <person name="Bristow J."/>
            <person name="Eisen J.A."/>
            <person name="Markowitz V."/>
            <person name="Hugenholtz P."/>
            <person name="Klenk H.P."/>
            <person name="Kyrpides N.C."/>
        </authorList>
    </citation>
    <scope>NUCLEOTIDE SEQUENCE</scope>
    <source>
        <strain evidence="5">DSM 17368 / JCM 12287 / NRRL B-23963</strain>
    </source>
</reference>
<dbReference type="PANTHER" id="PTHR11133">
    <property type="entry name" value="SACCHAROPINE DEHYDROGENASE"/>
    <property type="match status" value="1"/>
</dbReference>
<dbReference type="OrthoDB" id="973788at2"/>
<evidence type="ECO:0000313" key="5">
    <source>
        <dbReference type="Proteomes" id="UP000005631"/>
    </source>
</evidence>
<gene>
    <name evidence="4" type="ordered locus">Oweho_3166</name>
</gene>
<dbReference type="KEGG" id="oho:Oweho_3166"/>
<dbReference type="GO" id="GO:0005737">
    <property type="term" value="C:cytoplasm"/>
    <property type="evidence" value="ECO:0007669"/>
    <property type="project" value="TreeGrafter"/>
</dbReference>
<evidence type="ECO:0000259" key="3">
    <source>
        <dbReference type="Pfam" id="PF16653"/>
    </source>
</evidence>
<dbReference type="Pfam" id="PF16653">
    <property type="entry name" value="Sacchrp_dh_C"/>
    <property type="match status" value="1"/>
</dbReference>
<dbReference type="SUPFAM" id="SSF51735">
    <property type="entry name" value="NAD(P)-binding Rossmann-fold domains"/>
    <property type="match status" value="1"/>
</dbReference>
<evidence type="ECO:0000256" key="1">
    <source>
        <dbReference type="ARBA" id="ARBA00023002"/>
    </source>
</evidence>
<dbReference type="AlphaFoldDB" id="G8R3N1"/>
<proteinExistence type="predicted"/>
<sequence length="448" mass="51010">MKKILVIGAGRSTYSLIKYLKQHSDNEGWKITIADFNLEWAQEKAGDHPNTSAVKLDVKDDEERKALIRDVDLVISMLPASMHVSVAKDCIAYKKNMVTASYISPEMEALDEDAKKAGVVMINEIGVDPGIDHLSAMKVLDEIREKGGKMLAFESFTGGLVAPESDNNPWNYKFTWNPRNVVLAGAGGAVKFIQEGQYKYIPYHQLFRRIEFMEIGEYGRFEGYANRDSLRYRKVYGLENIPTIYRGTLRRPGFSRAWDVFVKLGMTDDSYVLEDSENMTFRDFTNTFLAYNQHDSVELKLMHYLNIPQDSVLMDKLTWLGIFEKTKVGIKNATPAQVLQHILEQKWTMDPDDHDMIVMYHKFGYELNGEKHMIESSMVSIGRNSKETAMARTVGLPVAIAAKNILNGNITTPGVQIPITKEIYTPMLEELAEHEIIFTERELEYAGY</sequence>
<dbReference type="Proteomes" id="UP000005631">
    <property type="component" value="Chromosome"/>
</dbReference>
<dbReference type="GO" id="GO:0004753">
    <property type="term" value="F:saccharopine dehydrogenase activity"/>
    <property type="evidence" value="ECO:0007669"/>
    <property type="project" value="TreeGrafter"/>
</dbReference>
<dbReference type="RefSeq" id="WP_014203465.1">
    <property type="nucleotide sequence ID" value="NC_016599.1"/>
</dbReference>
<dbReference type="InterPro" id="IPR036291">
    <property type="entry name" value="NAD(P)-bd_dom_sf"/>
</dbReference>
<dbReference type="InterPro" id="IPR005097">
    <property type="entry name" value="Sacchrp_dh_NADP-bd"/>
</dbReference>
<dbReference type="Gene3D" id="1.10.1870.10">
    <property type="entry name" value="Domain 3, Saccharopine reductase"/>
    <property type="match status" value="1"/>
</dbReference>